<sequence>MVYRKNIVITGASAGLGEGMARRFAADGRNLALCARRTGRLDALAEELTAAYPGIRVVTRELDVNDHDRVFTVFREFRDELGSLDRVIVNAGLGKGQPIGTGYFTANRQTVETNLVAALAQCEAALEIFREQRAGHLVVVSSFSALRGLPRNLTAYAASKAGVATLADGIRADVHGTPIAVTTLLPGYIASEMTGRAGRTPLLASAERGGKALVKAIESEKAKAYVPTVPWAPLSVVLRVLPTGLLRRFT</sequence>
<dbReference type="RefSeq" id="WP_110342719.1">
    <property type="nucleotide sequence ID" value="NZ_MASU01000014.1"/>
</dbReference>
<name>A0A318LCA8_9PSEU</name>
<dbReference type="GO" id="GO:0016491">
    <property type="term" value="F:oxidoreductase activity"/>
    <property type="evidence" value="ECO:0007669"/>
    <property type="project" value="UniProtKB-KW"/>
</dbReference>
<comment type="similarity">
    <text evidence="1">Belongs to the short-chain dehydrogenases/reductases (SDR) family.</text>
</comment>
<reference evidence="3 4" key="1">
    <citation type="submission" date="2016-07" db="EMBL/GenBank/DDBJ databases">
        <title>Draft genome sequence of Prauserella sp. YIM 121212, isolated from alkaline soil.</title>
        <authorList>
            <person name="Ruckert C."/>
            <person name="Albersmeier A."/>
            <person name="Jiang C.-L."/>
            <person name="Jiang Y."/>
            <person name="Kalinowski J."/>
            <person name="Schneider O."/>
            <person name="Winkler A."/>
            <person name="Zotchev S.B."/>
        </authorList>
    </citation>
    <scope>NUCLEOTIDE SEQUENCE [LARGE SCALE GENOMIC DNA]</scope>
    <source>
        <strain evidence="3 4">YIM 121212</strain>
    </source>
</reference>
<dbReference type="AlphaFoldDB" id="A0A318LCA8"/>
<organism evidence="3 4">
    <name type="scientific">Prauserella flavalba</name>
    <dbReference type="NCBI Taxonomy" id="1477506"/>
    <lineage>
        <taxon>Bacteria</taxon>
        <taxon>Bacillati</taxon>
        <taxon>Actinomycetota</taxon>
        <taxon>Actinomycetes</taxon>
        <taxon>Pseudonocardiales</taxon>
        <taxon>Pseudonocardiaceae</taxon>
        <taxon>Prauserella</taxon>
    </lineage>
</organism>
<dbReference type="Proteomes" id="UP000247892">
    <property type="component" value="Unassembled WGS sequence"/>
</dbReference>
<dbReference type="OrthoDB" id="9797538at2"/>
<dbReference type="InterPro" id="IPR002347">
    <property type="entry name" value="SDR_fam"/>
</dbReference>
<evidence type="ECO:0000313" key="3">
    <source>
        <dbReference type="EMBL" id="PXY21928.1"/>
    </source>
</evidence>
<evidence type="ECO:0000313" key="4">
    <source>
        <dbReference type="Proteomes" id="UP000247892"/>
    </source>
</evidence>
<keyword evidence="4" id="KW-1185">Reference proteome</keyword>
<dbReference type="PANTHER" id="PTHR44196">
    <property type="entry name" value="DEHYDROGENASE/REDUCTASE SDR FAMILY MEMBER 7B"/>
    <property type="match status" value="1"/>
</dbReference>
<protein>
    <submittedName>
        <fullName evidence="3">Short chain dehydrogenase</fullName>
    </submittedName>
</protein>
<proteinExistence type="inferred from homology"/>
<dbReference type="GO" id="GO:0016020">
    <property type="term" value="C:membrane"/>
    <property type="evidence" value="ECO:0007669"/>
    <property type="project" value="TreeGrafter"/>
</dbReference>
<dbReference type="EMBL" id="MASU01000014">
    <property type="protein sequence ID" value="PXY21928.1"/>
    <property type="molecule type" value="Genomic_DNA"/>
</dbReference>
<dbReference type="Gene3D" id="3.40.50.720">
    <property type="entry name" value="NAD(P)-binding Rossmann-like Domain"/>
    <property type="match status" value="1"/>
</dbReference>
<dbReference type="NCBIfam" id="NF006099">
    <property type="entry name" value="PRK08251.1"/>
    <property type="match status" value="1"/>
</dbReference>
<dbReference type="InterPro" id="IPR036291">
    <property type="entry name" value="NAD(P)-bd_dom_sf"/>
</dbReference>
<evidence type="ECO:0000256" key="1">
    <source>
        <dbReference type="ARBA" id="ARBA00006484"/>
    </source>
</evidence>
<comment type="caution">
    <text evidence="3">The sequence shown here is derived from an EMBL/GenBank/DDBJ whole genome shotgun (WGS) entry which is preliminary data.</text>
</comment>
<dbReference type="PANTHER" id="PTHR44196:SF1">
    <property type="entry name" value="DEHYDROGENASE_REDUCTASE SDR FAMILY MEMBER 7B"/>
    <property type="match status" value="1"/>
</dbReference>
<gene>
    <name evidence="3" type="ORF">BA062_30745</name>
</gene>
<dbReference type="Pfam" id="PF00106">
    <property type="entry name" value="adh_short"/>
    <property type="match status" value="1"/>
</dbReference>
<dbReference type="PRINTS" id="PR00081">
    <property type="entry name" value="GDHRDH"/>
</dbReference>
<dbReference type="SUPFAM" id="SSF51735">
    <property type="entry name" value="NAD(P)-binding Rossmann-fold domains"/>
    <property type="match status" value="1"/>
</dbReference>
<accession>A0A318LCA8</accession>
<keyword evidence="2" id="KW-0560">Oxidoreductase</keyword>
<evidence type="ECO:0000256" key="2">
    <source>
        <dbReference type="ARBA" id="ARBA00023002"/>
    </source>
</evidence>